<gene>
    <name evidence="2" type="ORF">DFA_08493</name>
</gene>
<name>F4Q2N0_CACFS</name>
<keyword evidence="1" id="KW-0732">Signal</keyword>
<keyword evidence="3" id="KW-1185">Reference proteome</keyword>
<dbReference type="EMBL" id="GL883021">
    <property type="protein sequence ID" value="EGG17497.1"/>
    <property type="molecule type" value="Genomic_DNA"/>
</dbReference>
<dbReference type="GeneID" id="14869520"/>
<dbReference type="PANTHER" id="PTHR43037:SF1">
    <property type="entry name" value="BLL1128 PROTEIN"/>
    <property type="match status" value="1"/>
</dbReference>
<evidence type="ECO:0008006" key="4">
    <source>
        <dbReference type="Google" id="ProtNLM"/>
    </source>
</evidence>
<dbReference type="InterPro" id="IPR050955">
    <property type="entry name" value="Plant_Biomass_Hydrol_Est"/>
</dbReference>
<dbReference type="KEGG" id="dfa:DFA_08493"/>
<dbReference type="AlphaFoldDB" id="F4Q2N0"/>
<proteinExistence type="predicted"/>
<dbReference type="RefSeq" id="XP_004355981.1">
    <property type="nucleotide sequence ID" value="XM_004355928.1"/>
</dbReference>
<dbReference type="OMA" id="IDENTHD"/>
<evidence type="ECO:0000256" key="1">
    <source>
        <dbReference type="ARBA" id="ARBA00022729"/>
    </source>
</evidence>
<reference evidence="3" key="1">
    <citation type="journal article" date="2011" name="Genome Res.">
        <title>Phylogeny-wide analysis of social amoeba genomes highlights ancient origins for complex intercellular communication.</title>
        <authorList>
            <person name="Heidel A.J."/>
            <person name="Lawal H.M."/>
            <person name="Felder M."/>
            <person name="Schilde C."/>
            <person name="Helps N.R."/>
            <person name="Tunggal B."/>
            <person name="Rivero F."/>
            <person name="John U."/>
            <person name="Schleicher M."/>
            <person name="Eichinger L."/>
            <person name="Platzer M."/>
            <person name="Noegel A.A."/>
            <person name="Schaap P."/>
            <person name="Gloeckner G."/>
        </authorList>
    </citation>
    <scope>NUCLEOTIDE SEQUENCE [LARGE SCALE GENOMIC DNA]</scope>
    <source>
        <strain evidence="3">SH3</strain>
    </source>
</reference>
<dbReference type="SUPFAM" id="SSF53474">
    <property type="entry name" value="alpha/beta-Hydrolases"/>
    <property type="match status" value="1"/>
</dbReference>
<evidence type="ECO:0000313" key="2">
    <source>
        <dbReference type="EMBL" id="EGG17497.1"/>
    </source>
</evidence>
<protein>
    <recommendedName>
        <fullName evidence="4">Phospholipase/carboxylesterase/thioesterase domain-containing protein</fullName>
    </recommendedName>
</protein>
<dbReference type="Gene3D" id="3.40.50.1820">
    <property type="entry name" value="alpha/beta hydrolase"/>
    <property type="match status" value="1"/>
</dbReference>
<sequence length="324" mass="36771">MSQRLNTKSFIIILVLLFNIFSIYKFNQKINQSDTTTTTTVTTTTSSSTENNLLKMESKSYDFKNQDGQSDTLYYLEYKPPRPSQDYRYPVFIFLHGASKSGKGLEDLNTKLRTAVIPKYIEGGQWGSLPFLVICPQSSDGWTSTNIVNVLGAIKTTYKDIIDDTRIYLTGQSMGGGGIWRWALASKEIDDIAALIVICGAACKCSTPQQQSYFFFDTNYYNLYYIFVAPPYKIDSNEMVSSNIPVWAFNNENDSTVSAQTSQRWVDINNQMGISPPSKITIFKGVTGHDAWTQAFNPIKQDNPTYVYDWLLSFTNIRKHNRTE</sequence>
<dbReference type="InterPro" id="IPR029058">
    <property type="entry name" value="AB_hydrolase_fold"/>
</dbReference>
<dbReference type="OrthoDB" id="18700at2759"/>
<dbReference type="Proteomes" id="UP000007797">
    <property type="component" value="Unassembled WGS sequence"/>
</dbReference>
<dbReference type="PANTHER" id="PTHR43037">
    <property type="entry name" value="UNNAMED PRODUCT-RELATED"/>
    <property type="match status" value="1"/>
</dbReference>
<accession>F4Q2N0</accession>
<organism evidence="2 3">
    <name type="scientific">Cavenderia fasciculata</name>
    <name type="common">Slime mold</name>
    <name type="synonym">Dictyostelium fasciculatum</name>
    <dbReference type="NCBI Taxonomy" id="261658"/>
    <lineage>
        <taxon>Eukaryota</taxon>
        <taxon>Amoebozoa</taxon>
        <taxon>Evosea</taxon>
        <taxon>Eumycetozoa</taxon>
        <taxon>Dictyostelia</taxon>
        <taxon>Acytosteliales</taxon>
        <taxon>Cavenderiaceae</taxon>
        <taxon>Cavenderia</taxon>
    </lineage>
</organism>
<evidence type="ECO:0000313" key="3">
    <source>
        <dbReference type="Proteomes" id="UP000007797"/>
    </source>
</evidence>